<dbReference type="InterPro" id="IPR049012">
    <property type="entry name" value="Mutator_transp_dom"/>
</dbReference>
<evidence type="ECO:0000313" key="3">
    <source>
        <dbReference type="EMBL" id="GFN95547.1"/>
    </source>
</evidence>
<evidence type="ECO:0000313" key="4">
    <source>
        <dbReference type="Proteomes" id="UP000735302"/>
    </source>
</evidence>
<reference evidence="3 4" key="1">
    <citation type="journal article" date="2021" name="Elife">
        <title>Chloroplast acquisition without the gene transfer in kleptoplastic sea slugs, Plakobranchus ocellatus.</title>
        <authorList>
            <person name="Maeda T."/>
            <person name="Takahashi S."/>
            <person name="Yoshida T."/>
            <person name="Shimamura S."/>
            <person name="Takaki Y."/>
            <person name="Nagai Y."/>
            <person name="Toyoda A."/>
            <person name="Suzuki Y."/>
            <person name="Arimoto A."/>
            <person name="Ishii H."/>
            <person name="Satoh N."/>
            <person name="Nishiyama T."/>
            <person name="Hasebe M."/>
            <person name="Maruyama T."/>
            <person name="Minagawa J."/>
            <person name="Obokata J."/>
            <person name="Shigenobu S."/>
        </authorList>
    </citation>
    <scope>NUCLEOTIDE SEQUENCE [LARGE SCALE GENOMIC DNA]</scope>
</reference>
<sequence length="324" mass="35478">MFAKEEESTPINLTTSTSADPVVPSSECDVAPIELATPVRLVTSSQASTQLKYAGQCKGPYCKCPGLQLCHNKRRDKSLAVYLELWCSICQININAAYTSKKILTGQSFEVNRKAVITGLTAGLGPAGLMKLSEGLGMLSMHKKTYADHFDNISKTTDCVKDNILKQSRQKVVDYYRREEPGAFDEDGVLNIGVSYDGTWAKRGHTSKIGAGAVIEIMTGLVIDFHVMSLYCQLCASVGERLRRQNPAAYAEWLQVHKTTGKCTKNYEGSSGGMEVAGALKMWGRSLDYSVRYTTFVGDGDTKTFSAQITPSARRNVSTMFQSD</sequence>
<evidence type="ECO:0000259" key="2">
    <source>
        <dbReference type="Pfam" id="PF20700"/>
    </source>
</evidence>
<evidence type="ECO:0000256" key="1">
    <source>
        <dbReference type="SAM" id="MobiDB-lite"/>
    </source>
</evidence>
<protein>
    <recommendedName>
        <fullName evidence="2">Mutator-like transposase domain-containing protein</fullName>
    </recommendedName>
</protein>
<dbReference type="AlphaFoldDB" id="A0AAV3ZLT7"/>
<accession>A0AAV3ZLT7</accession>
<dbReference type="Pfam" id="PF20700">
    <property type="entry name" value="Mutator"/>
    <property type="match status" value="1"/>
</dbReference>
<dbReference type="Proteomes" id="UP000735302">
    <property type="component" value="Unassembled WGS sequence"/>
</dbReference>
<gene>
    <name evidence="3" type="ORF">PoB_002205300</name>
</gene>
<name>A0AAV3ZLT7_9GAST</name>
<feature type="region of interest" description="Disordered" evidence="1">
    <location>
        <begin position="1"/>
        <end position="23"/>
    </location>
</feature>
<keyword evidence="4" id="KW-1185">Reference proteome</keyword>
<feature type="domain" description="Mutator-like transposase" evidence="2">
    <location>
        <begin position="48"/>
        <end position="306"/>
    </location>
</feature>
<proteinExistence type="predicted"/>
<comment type="caution">
    <text evidence="3">The sequence shown here is derived from an EMBL/GenBank/DDBJ whole genome shotgun (WGS) entry which is preliminary data.</text>
</comment>
<dbReference type="EMBL" id="BLXT01002514">
    <property type="protein sequence ID" value="GFN95547.1"/>
    <property type="molecule type" value="Genomic_DNA"/>
</dbReference>
<organism evidence="3 4">
    <name type="scientific">Plakobranchus ocellatus</name>
    <dbReference type="NCBI Taxonomy" id="259542"/>
    <lineage>
        <taxon>Eukaryota</taxon>
        <taxon>Metazoa</taxon>
        <taxon>Spiralia</taxon>
        <taxon>Lophotrochozoa</taxon>
        <taxon>Mollusca</taxon>
        <taxon>Gastropoda</taxon>
        <taxon>Heterobranchia</taxon>
        <taxon>Euthyneura</taxon>
        <taxon>Panpulmonata</taxon>
        <taxon>Sacoglossa</taxon>
        <taxon>Placobranchoidea</taxon>
        <taxon>Plakobranchidae</taxon>
        <taxon>Plakobranchus</taxon>
    </lineage>
</organism>
<feature type="compositionally biased region" description="Polar residues" evidence="1">
    <location>
        <begin position="9"/>
        <end position="19"/>
    </location>
</feature>